<evidence type="ECO:0000313" key="3">
    <source>
        <dbReference type="Proteomes" id="UP000232638"/>
    </source>
</evidence>
<sequence length="122" mass="14097">MGTPGATPARHSGVCGPVYCRLSRRGFRCRRGRLRQGRQRDRRLRGPRLPGDRQSLRPLSQELCLDRLPPRIARVFMMRELLELETAQICQDLAIATSNCWVILHRARMGLRVCLEATWFAR</sequence>
<evidence type="ECO:0000313" key="2">
    <source>
        <dbReference type="EMBL" id="AUB85268.1"/>
    </source>
</evidence>
<name>A0A2K8UI89_9GAMM</name>
<dbReference type="AlphaFoldDB" id="A0A2K8UI89"/>
<keyword evidence="3" id="KW-1185">Reference proteome</keyword>
<dbReference type="GO" id="GO:0016987">
    <property type="term" value="F:sigma factor activity"/>
    <property type="evidence" value="ECO:0007669"/>
    <property type="project" value="InterPro"/>
</dbReference>
<dbReference type="InterPro" id="IPR013249">
    <property type="entry name" value="RNA_pol_sigma70_r4_t2"/>
</dbReference>
<reference evidence="2 3" key="1">
    <citation type="submission" date="2017-03" db="EMBL/GenBank/DDBJ databases">
        <title>Complete genome sequence of Candidatus 'Thiodictyon syntrophicum' sp. nov. strain Cad16T, a photolithoautotroph purple sulfur bacterium isolated from an alpine meromictic lake.</title>
        <authorList>
            <person name="Luedin S.M."/>
            <person name="Pothier J.F."/>
            <person name="Danza F."/>
            <person name="Storelli N."/>
            <person name="Wittwer M."/>
            <person name="Tonolla M."/>
        </authorList>
    </citation>
    <scope>NUCLEOTIDE SEQUENCE [LARGE SCALE GENOMIC DNA]</scope>
    <source>
        <strain evidence="2 3">Cad16T</strain>
        <plasmid evidence="3">Plasmid pts417</plasmid>
    </source>
</reference>
<dbReference type="OrthoDB" id="9803470at2"/>
<dbReference type="Pfam" id="PF08281">
    <property type="entry name" value="Sigma70_r4_2"/>
    <property type="match status" value="1"/>
</dbReference>
<dbReference type="GO" id="GO:0003677">
    <property type="term" value="F:DNA binding"/>
    <property type="evidence" value="ECO:0007669"/>
    <property type="project" value="InterPro"/>
</dbReference>
<dbReference type="EMBL" id="CP020371">
    <property type="protein sequence ID" value="AUB85268.1"/>
    <property type="molecule type" value="Genomic_DNA"/>
</dbReference>
<geneLocation type="plasmid" evidence="3">
    <name>pts417</name>
</geneLocation>
<gene>
    <name evidence="2" type="ORF">THSYN_30650</name>
</gene>
<feature type="domain" description="RNA polymerase sigma factor 70 region 4 type 2" evidence="1">
    <location>
        <begin position="63"/>
        <end position="108"/>
    </location>
</feature>
<dbReference type="Gene3D" id="1.10.10.10">
    <property type="entry name" value="Winged helix-like DNA-binding domain superfamily/Winged helix DNA-binding domain"/>
    <property type="match status" value="1"/>
</dbReference>
<dbReference type="Proteomes" id="UP000232638">
    <property type="component" value="Plasmid pTs417"/>
</dbReference>
<accession>A0A2K8UI89</accession>
<dbReference type="GO" id="GO:0006352">
    <property type="term" value="P:DNA-templated transcription initiation"/>
    <property type="evidence" value="ECO:0007669"/>
    <property type="project" value="InterPro"/>
</dbReference>
<organism evidence="2 3">
    <name type="scientific">Candidatus Thiodictyon syntrophicum</name>
    <dbReference type="NCBI Taxonomy" id="1166950"/>
    <lineage>
        <taxon>Bacteria</taxon>
        <taxon>Pseudomonadati</taxon>
        <taxon>Pseudomonadota</taxon>
        <taxon>Gammaproteobacteria</taxon>
        <taxon>Chromatiales</taxon>
        <taxon>Chromatiaceae</taxon>
        <taxon>Thiodictyon</taxon>
    </lineage>
</organism>
<protein>
    <recommendedName>
        <fullName evidence="1">RNA polymerase sigma factor 70 region 4 type 2 domain-containing protein</fullName>
    </recommendedName>
</protein>
<dbReference type="InterPro" id="IPR036388">
    <property type="entry name" value="WH-like_DNA-bd_sf"/>
</dbReference>
<dbReference type="SUPFAM" id="SSF88659">
    <property type="entry name" value="Sigma3 and sigma4 domains of RNA polymerase sigma factors"/>
    <property type="match status" value="1"/>
</dbReference>
<dbReference type="InterPro" id="IPR013324">
    <property type="entry name" value="RNA_pol_sigma_r3/r4-like"/>
</dbReference>
<proteinExistence type="predicted"/>
<evidence type="ECO:0000259" key="1">
    <source>
        <dbReference type="Pfam" id="PF08281"/>
    </source>
</evidence>
<keyword evidence="2" id="KW-0614">Plasmid</keyword>
<dbReference type="KEGG" id="tsy:THSYN_30650"/>